<comment type="caution">
    <text evidence="2">The sequence shown here is derived from an EMBL/GenBank/DDBJ whole genome shotgun (WGS) entry which is preliminary data.</text>
</comment>
<dbReference type="AlphaFoldDB" id="A0AAV0QJV1"/>
<protein>
    <submittedName>
        <fullName evidence="2">Uncharacterized protein</fullName>
    </submittedName>
</protein>
<gene>
    <name evidence="2" type="ORF">LITE_LOCUS43601</name>
</gene>
<dbReference type="Proteomes" id="UP001154282">
    <property type="component" value="Unassembled WGS sequence"/>
</dbReference>
<evidence type="ECO:0000313" key="3">
    <source>
        <dbReference type="Proteomes" id="UP001154282"/>
    </source>
</evidence>
<feature type="region of interest" description="Disordered" evidence="1">
    <location>
        <begin position="1"/>
        <end position="62"/>
    </location>
</feature>
<organism evidence="2 3">
    <name type="scientific">Linum tenue</name>
    <dbReference type="NCBI Taxonomy" id="586396"/>
    <lineage>
        <taxon>Eukaryota</taxon>
        <taxon>Viridiplantae</taxon>
        <taxon>Streptophyta</taxon>
        <taxon>Embryophyta</taxon>
        <taxon>Tracheophyta</taxon>
        <taxon>Spermatophyta</taxon>
        <taxon>Magnoliopsida</taxon>
        <taxon>eudicotyledons</taxon>
        <taxon>Gunneridae</taxon>
        <taxon>Pentapetalae</taxon>
        <taxon>rosids</taxon>
        <taxon>fabids</taxon>
        <taxon>Malpighiales</taxon>
        <taxon>Linaceae</taxon>
        <taxon>Linum</taxon>
    </lineage>
</organism>
<dbReference type="EMBL" id="CAMGYJ010000009">
    <property type="protein sequence ID" value="CAI0545483.1"/>
    <property type="molecule type" value="Genomic_DNA"/>
</dbReference>
<reference evidence="2" key="1">
    <citation type="submission" date="2022-08" db="EMBL/GenBank/DDBJ databases">
        <authorList>
            <person name="Gutierrez-Valencia J."/>
        </authorList>
    </citation>
    <scope>NUCLEOTIDE SEQUENCE</scope>
</reference>
<keyword evidence="3" id="KW-1185">Reference proteome</keyword>
<name>A0AAV0QJV1_9ROSI</name>
<accession>A0AAV0QJV1</accession>
<proteinExistence type="predicted"/>
<evidence type="ECO:0000256" key="1">
    <source>
        <dbReference type="SAM" id="MobiDB-lite"/>
    </source>
</evidence>
<sequence>MCVTVVGEERSPELGAQTAVEPEAEADHNPRVHLQLRDGQPSPGRDSQDPPPTAGVRPSGRRQCLLLVPTATTKPNLPPLNHSPLP</sequence>
<evidence type="ECO:0000313" key="2">
    <source>
        <dbReference type="EMBL" id="CAI0545483.1"/>
    </source>
</evidence>